<evidence type="ECO:0000256" key="8">
    <source>
        <dbReference type="SAM" id="MobiDB-lite"/>
    </source>
</evidence>
<dbReference type="SUPFAM" id="SSF47384">
    <property type="entry name" value="Homodimeric domain of signal transducing histidine kinase"/>
    <property type="match status" value="1"/>
</dbReference>
<dbReference type="EMBL" id="JAEMHM010000005">
    <property type="protein sequence ID" value="MBJ6724501.1"/>
    <property type="molecule type" value="Genomic_DNA"/>
</dbReference>
<protein>
    <recommendedName>
        <fullName evidence="2">histidine kinase</fullName>
        <ecNumber evidence="2">2.7.13.3</ecNumber>
    </recommendedName>
</protein>
<sequence>MIRPLYRIHRKNHREEDKEPSALNFQAFFEATPDPCVVLDLERRIVAVNNVYVSTSGISRENLIGRKLDEVFPDDQVSRGWVTLRTSLDRVFAEGVTDVMEVVRYDIPAADGRFQERYWSAINSPVFGPDGKLTHVVHRAQDVTVAVLRAQRREREAEMSRQAALRVPQFDAELLARSEEVADTNLQLKQANEALARRTEESERLLIQLEAVLDGIREGVIIGDLEGHVLRMNRAALALHDSSSLDEVRRHLESYQDLFRLTRLDGEPVPLADWPLARVLRGEEFTEQEVKVESIGSGKQWIGSYSGSLVHDREGNPFLAVLTVRDVTERRRIEDELRTAKEQLQLVTDTMPVGVVRCTRDRHCNWISAEYARWIDRDVEELAGENLADIIGEMAYATVSPYIERVLAGKEVSYESVIEYAGTGPRWVSARYVPTYDASGSVDGWVAVIFDISQRKELEEQVRRLNESLAKRVAELEEANQELEAFNRMVSHDLRQPLNTISTSCQAVKMLCGERLGARCQEYLDIAYAKVFAMNDLIDSLLTFSRASQSDFQREKVDLSELAEEVAADLRMTEPRREVQFKLEPKAVADADPKLARAILENLLGNAWKYTEGREHPVIEFGQREIAGERVYFVRDNGKGFDATQADQLFIPFRRLAGSDRYRGFGIGLATVDRVVRRHGGKVWAEGAPEQGAIFYFTLPPEPGKKSPGHRQPGGSPAAERVTKG</sequence>
<dbReference type="Pfam" id="PF08448">
    <property type="entry name" value="PAS_4"/>
    <property type="match status" value="3"/>
</dbReference>
<evidence type="ECO:0000259" key="11">
    <source>
        <dbReference type="PROSITE" id="PS50113"/>
    </source>
</evidence>
<evidence type="ECO:0000259" key="10">
    <source>
        <dbReference type="PROSITE" id="PS50112"/>
    </source>
</evidence>
<dbReference type="PROSITE" id="PS50112">
    <property type="entry name" value="PAS"/>
    <property type="match status" value="1"/>
</dbReference>
<dbReference type="InterPro" id="IPR035965">
    <property type="entry name" value="PAS-like_dom_sf"/>
</dbReference>
<keyword evidence="6" id="KW-0472">Membrane</keyword>
<dbReference type="InterPro" id="IPR003661">
    <property type="entry name" value="HisK_dim/P_dom"/>
</dbReference>
<dbReference type="GO" id="GO:0000156">
    <property type="term" value="F:phosphorelay response regulator activity"/>
    <property type="evidence" value="ECO:0007669"/>
    <property type="project" value="TreeGrafter"/>
</dbReference>
<dbReference type="EC" id="2.7.13.3" evidence="2"/>
<dbReference type="RefSeq" id="WP_199383348.1">
    <property type="nucleotide sequence ID" value="NZ_JAEMHM010000005.1"/>
</dbReference>
<feature type="coiled-coil region" evidence="7">
    <location>
        <begin position="181"/>
        <end position="208"/>
    </location>
</feature>
<reference evidence="12" key="1">
    <citation type="submission" date="2020-12" db="EMBL/GenBank/DDBJ databases">
        <title>Geomonas sp. Red875, isolated from river sediment.</title>
        <authorList>
            <person name="Xu Z."/>
            <person name="Zhang Z."/>
            <person name="Masuda Y."/>
            <person name="Itoh H."/>
            <person name="Senoo K."/>
        </authorList>
    </citation>
    <scope>NUCLEOTIDE SEQUENCE</scope>
    <source>
        <strain evidence="12">Red875</strain>
    </source>
</reference>
<dbReference type="Proteomes" id="UP000636888">
    <property type="component" value="Unassembled WGS sequence"/>
</dbReference>
<feature type="domain" description="Histidine kinase" evidence="9">
    <location>
        <begin position="489"/>
        <end position="703"/>
    </location>
</feature>
<gene>
    <name evidence="12" type="ORF">JFN93_07270</name>
</gene>
<dbReference type="Gene3D" id="3.30.565.10">
    <property type="entry name" value="Histidine kinase-like ATPase, C-terminal domain"/>
    <property type="match status" value="1"/>
</dbReference>
<evidence type="ECO:0000313" key="13">
    <source>
        <dbReference type="Proteomes" id="UP000636888"/>
    </source>
</evidence>
<evidence type="ECO:0000256" key="1">
    <source>
        <dbReference type="ARBA" id="ARBA00000085"/>
    </source>
</evidence>
<dbReference type="CDD" id="cd00082">
    <property type="entry name" value="HisKA"/>
    <property type="match status" value="1"/>
</dbReference>
<dbReference type="GO" id="GO:0030295">
    <property type="term" value="F:protein kinase activator activity"/>
    <property type="evidence" value="ECO:0007669"/>
    <property type="project" value="TreeGrafter"/>
</dbReference>
<dbReference type="AlphaFoldDB" id="A0A8J7LY77"/>
<comment type="caution">
    <text evidence="12">The sequence shown here is derived from an EMBL/GenBank/DDBJ whole genome shotgun (WGS) entry which is preliminary data.</text>
</comment>
<dbReference type="SMART" id="SM00387">
    <property type="entry name" value="HATPase_c"/>
    <property type="match status" value="1"/>
</dbReference>
<dbReference type="PRINTS" id="PR00344">
    <property type="entry name" value="BCTRLSENSOR"/>
</dbReference>
<dbReference type="SUPFAM" id="SSF55785">
    <property type="entry name" value="PYP-like sensor domain (PAS domain)"/>
    <property type="match status" value="3"/>
</dbReference>
<dbReference type="Gene3D" id="3.30.450.20">
    <property type="entry name" value="PAS domain"/>
    <property type="match status" value="3"/>
</dbReference>
<evidence type="ECO:0000256" key="3">
    <source>
        <dbReference type="ARBA" id="ARBA00022553"/>
    </source>
</evidence>
<dbReference type="InterPro" id="IPR000014">
    <property type="entry name" value="PAS"/>
</dbReference>
<dbReference type="InterPro" id="IPR050351">
    <property type="entry name" value="BphY/WalK/GraS-like"/>
</dbReference>
<dbReference type="PANTHER" id="PTHR42878">
    <property type="entry name" value="TWO-COMPONENT HISTIDINE KINASE"/>
    <property type="match status" value="1"/>
</dbReference>
<dbReference type="InterPro" id="IPR000700">
    <property type="entry name" value="PAS-assoc_C"/>
</dbReference>
<dbReference type="SUPFAM" id="SSF55874">
    <property type="entry name" value="ATPase domain of HSP90 chaperone/DNA topoisomerase II/histidine kinase"/>
    <property type="match status" value="1"/>
</dbReference>
<dbReference type="GO" id="GO:0000155">
    <property type="term" value="F:phosphorelay sensor kinase activity"/>
    <property type="evidence" value="ECO:0007669"/>
    <property type="project" value="InterPro"/>
</dbReference>
<feature type="region of interest" description="Disordered" evidence="8">
    <location>
        <begin position="700"/>
        <end position="725"/>
    </location>
</feature>
<keyword evidence="5" id="KW-0418">Kinase</keyword>
<organism evidence="12 13">
    <name type="scientific">Geomesophilobacter sediminis</name>
    <dbReference type="NCBI Taxonomy" id="2798584"/>
    <lineage>
        <taxon>Bacteria</taxon>
        <taxon>Pseudomonadati</taxon>
        <taxon>Thermodesulfobacteriota</taxon>
        <taxon>Desulfuromonadia</taxon>
        <taxon>Geobacterales</taxon>
        <taxon>Geobacteraceae</taxon>
        <taxon>Geomesophilobacter</taxon>
    </lineage>
</organism>
<name>A0A8J7LY77_9BACT</name>
<dbReference type="InterPro" id="IPR013656">
    <property type="entry name" value="PAS_4"/>
</dbReference>
<dbReference type="SMART" id="SM00388">
    <property type="entry name" value="HisKA"/>
    <property type="match status" value="1"/>
</dbReference>
<evidence type="ECO:0000313" key="12">
    <source>
        <dbReference type="EMBL" id="MBJ6724501.1"/>
    </source>
</evidence>
<evidence type="ECO:0000256" key="5">
    <source>
        <dbReference type="ARBA" id="ARBA00022777"/>
    </source>
</evidence>
<dbReference type="InterPro" id="IPR003594">
    <property type="entry name" value="HATPase_dom"/>
</dbReference>
<keyword evidence="7" id="KW-0175">Coiled coil</keyword>
<dbReference type="Pfam" id="PF00512">
    <property type="entry name" value="HisKA"/>
    <property type="match status" value="1"/>
</dbReference>
<dbReference type="InterPro" id="IPR036890">
    <property type="entry name" value="HATPase_C_sf"/>
</dbReference>
<dbReference type="PANTHER" id="PTHR42878:SF15">
    <property type="entry name" value="BACTERIOPHYTOCHROME"/>
    <property type="match status" value="1"/>
</dbReference>
<keyword evidence="3" id="KW-0597">Phosphoprotein</keyword>
<keyword evidence="13" id="KW-1185">Reference proteome</keyword>
<evidence type="ECO:0000256" key="7">
    <source>
        <dbReference type="SAM" id="Coils"/>
    </source>
</evidence>
<proteinExistence type="predicted"/>
<evidence type="ECO:0000259" key="9">
    <source>
        <dbReference type="PROSITE" id="PS50109"/>
    </source>
</evidence>
<dbReference type="InterPro" id="IPR036097">
    <property type="entry name" value="HisK_dim/P_sf"/>
</dbReference>
<keyword evidence="4" id="KW-0808">Transferase</keyword>
<dbReference type="InterPro" id="IPR005467">
    <property type="entry name" value="His_kinase_dom"/>
</dbReference>
<dbReference type="InterPro" id="IPR004358">
    <property type="entry name" value="Sig_transdc_His_kin-like_C"/>
</dbReference>
<feature type="domain" description="PAS" evidence="10">
    <location>
        <begin position="21"/>
        <end position="76"/>
    </location>
</feature>
<comment type="catalytic activity">
    <reaction evidence="1">
        <text>ATP + protein L-histidine = ADP + protein N-phospho-L-histidine.</text>
        <dbReference type="EC" id="2.7.13.3"/>
    </reaction>
</comment>
<dbReference type="FunFam" id="3.30.565.10:FF:000006">
    <property type="entry name" value="Sensor histidine kinase WalK"/>
    <property type="match status" value="1"/>
</dbReference>
<accession>A0A8J7LY77</accession>
<feature type="coiled-coil region" evidence="7">
    <location>
        <begin position="455"/>
        <end position="496"/>
    </location>
</feature>
<dbReference type="GO" id="GO:0016020">
    <property type="term" value="C:membrane"/>
    <property type="evidence" value="ECO:0007669"/>
    <property type="project" value="UniProtKB-SubCell"/>
</dbReference>
<dbReference type="PROSITE" id="PS50109">
    <property type="entry name" value="HIS_KIN"/>
    <property type="match status" value="1"/>
</dbReference>
<dbReference type="GO" id="GO:0007234">
    <property type="term" value="P:osmosensory signaling via phosphorelay pathway"/>
    <property type="evidence" value="ECO:0007669"/>
    <property type="project" value="TreeGrafter"/>
</dbReference>
<dbReference type="NCBIfam" id="TIGR00229">
    <property type="entry name" value="sensory_box"/>
    <property type="match status" value="2"/>
</dbReference>
<feature type="domain" description="PAC" evidence="11">
    <location>
        <begin position="286"/>
        <end position="339"/>
    </location>
</feature>
<evidence type="ECO:0000256" key="4">
    <source>
        <dbReference type="ARBA" id="ARBA00022679"/>
    </source>
</evidence>
<feature type="domain" description="PAC" evidence="11">
    <location>
        <begin position="412"/>
        <end position="464"/>
    </location>
</feature>
<dbReference type="Gene3D" id="1.10.287.130">
    <property type="match status" value="1"/>
</dbReference>
<evidence type="ECO:0000256" key="6">
    <source>
        <dbReference type="ARBA" id="ARBA00023136"/>
    </source>
</evidence>
<dbReference type="CDD" id="cd00130">
    <property type="entry name" value="PAS"/>
    <property type="match status" value="2"/>
</dbReference>
<dbReference type="PROSITE" id="PS50113">
    <property type="entry name" value="PAC"/>
    <property type="match status" value="2"/>
</dbReference>
<evidence type="ECO:0000256" key="2">
    <source>
        <dbReference type="ARBA" id="ARBA00012438"/>
    </source>
</evidence>
<dbReference type="SMART" id="SM00091">
    <property type="entry name" value="PAS"/>
    <property type="match status" value="3"/>
</dbReference>
<dbReference type="Pfam" id="PF02518">
    <property type="entry name" value="HATPase_c"/>
    <property type="match status" value="1"/>
</dbReference>